<dbReference type="EMBL" id="RAHJ01000004">
    <property type="protein sequence ID" value="RJX70903.1"/>
    <property type="molecule type" value="Genomic_DNA"/>
</dbReference>
<dbReference type="InterPro" id="IPR000101">
    <property type="entry name" value="GGT_peptidase"/>
</dbReference>
<feature type="binding site" evidence="10">
    <location>
        <position position="503"/>
    </location>
    <ligand>
        <name>L-glutamate</name>
        <dbReference type="ChEBI" id="CHEBI:29985"/>
    </ligand>
</feature>
<evidence type="ECO:0000256" key="3">
    <source>
        <dbReference type="ARBA" id="ARBA00009381"/>
    </source>
</evidence>
<proteinExistence type="inferred from homology"/>
<comment type="pathway">
    <text evidence="11">Sulfur metabolism; glutathione metabolism.</text>
</comment>
<evidence type="ECO:0000256" key="7">
    <source>
        <dbReference type="ARBA" id="ARBA00023315"/>
    </source>
</evidence>
<comment type="subunit">
    <text evidence="11">This enzyme consists of two polypeptide chains, which are synthesized in precursor form from a single polypeptide.</text>
</comment>
<keyword evidence="12" id="KW-0732">Signal</keyword>
<comment type="caution">
    <text evidence="13">The sequence shown here is derived from an EMBL/GenBank/DDBJ whole genome shotgun (WGS) entry which is preliminary data.</text>
</comment>
<dbReference type="GO" id="GO:0036374">
    <property type="term" value="F:glutathione hydrolase activity"/>
    <property type="evidence" value="ECO:0007669"/>
    <property type="project" value="UniProtKB-UniRule"/>
</dbReference>
<dbReference type="AlphaFoldDB" id="A0A419R5T1"/>
<dbReference type="Gene3D" id="1.10.246.130">
    <property type="match status" value="1"/>
</dbReference>
<gene>
    <name evidence="13" type="primary">ggt</name>
    <name evidence="13" type="ORF">D6858_01780</name>
</gene>
<accession>A0A419R5T1</accession>
<dbReference type="GO" id="GO:0103068">
    <property type="term" value="F:leukotriene C4 gamma-glutamyl transferase activity"/>
    <property type="evidence" value="ECO:0007669"/>
    <property type="project" value="UniProtKB-EC"/>
</dbReference>
<dbReference type="NCBIfam" id="TIGR00066">
    <property type="entry name" value="g_glut_trans"/>
    <property type="match status" value="1"/>
</dbReference>
<dbReference type="UniPathway" id="UPA00204"/>
<dbReference type="SUPFAM" id="SSF56235">
    <property type="entry name" value="N-terminal nucleophile aminohydrolases (Ntn hydrolases)"/>
    <property type="match status" value="1"/>
</dbReference>
<feature type="binding site" evidence="10">
    <location>
        <begin position="481"/>
        <end position="482"/>
    </location>
    <ligand>
        <name>L-glutamate</name>
        <dbReference type="ChEBI" id="CHEBI:29985"/>
    </ligand>
</feature>
<dbReference type="EC" id="2.3.2.2" evidence="11"/>
<dbReference type="GO" id="GO:0006750">
    <property type="term" value="P:glutathione biosynthetic process"/>
    <property type="evidence" value="ECO:0007669"/>
    <property type="project" value="UniProtKB-KW"/>
</dbReference>
<evidence type="ECO:0000313" key="14">
    <source>
        <dbReference type="Proteomes" id="UP000284322"/>
    </source>
</evidence>
<evidence type="ECO:0000256" key="5">
    <source>
        <dbReference type="ARBA" id="ARBA00022801"/>
    </source>
</evidence>
<dbReference type="PANTHER" id="PTHR43199">
    <property type="entry name" value="GLUTATHIONE HYDROLASE"/>
    <property type="match status" value="1"/>
</dbReference>
<dbReference type="GO" id="GO:0006751">
    <property type="term" value="P:glutathione catabolic process"/>
    <property type="evidence" value="ECO:0007669"/>
    <property type="project" value="UniProtKB-UniRule"/>
</dbReference>
<organism evidence="13 14">
    <name type="scientific">Tsuneonella suprasediminis</name>
    <dbReference type="NCBI Taxonomy" id="2306996"/>
    <lineage>
        <taxon>Bacteria</taxon>
        <taxon>Pseudomonadati</taxon>
        <taxon>Pseudomonadota</taxon>
        <taxon>Alphaproteobacteria</taxon>
        <taxon>Sphingomonadales</taxon>
        <taxon>Erythrobacteraceae</taxon>
        <taxon>Tsuneonella</taxon>
    </lineage>
</organism>
<evidence type="ECO:0000256" key="9">
    <source>
        <dbReference type="PIRSR" id="PIRSR600101-1"/>
    </source>
</evidence>
<dbReference type="Pfam" id="PF01019">
    <property type="entry name" value="G_glu_transpept"/>
    <property type="match status" value="1"/>
</dbReference>
<dbReference type="InterPro" id="IPR043138">
    <property type="entry name" value="GGT_lsub"/>
</dbReference>
<keyword evidence="4 11" id="KW-0808">Transferase</keyword>
<dbReference type="PRINTS" id="PR01210">
    <property type="entry name" value="GGTRANSPTASE"/>
</dbReference>
<comment type="PTM">
    <text evidence="11">Cleaved by autocatalysis into a large and a small subunit.</text>
</comment>
<feature type="signal peptide" evidence="12">
    <location>
        <begin position="1"/>
        <end position="29"/>
    </location>
</feature>
<keyword evidence="7 11" id="KW-0012">Acyltransferase</keyword>
<dbReference type="PANTHER" id="PTHR43199:SF1">
    <property type="entry name" value="GLUTATHIONE HYDROLASE PROENZYME"/>
    <property type="match status" value="1"/>
</dbReference>
<evidence type="ECO:0000256" key="6">
    <source>
        <dbReference type="ARBA" id="ARBA00023145"/>
    </source>
</evidence>
<comment type="catalytic activity">
    <reaction evidence="8 11">
        <text>an N-terminal (5-L-glutamyl)-[peptide] + an alpha-amino acid = 5-L-glutamyl amino acid + an N-terminal L-alpha-aminoacyl-[peptide]</text>
        <dbReference type="Rhea" id="RHEA:23904"/>
        <dbReference type="Rhea" id="RHEA-COMP:9780"/>
        <dbReference type="Rhea" id="RHEA-COMP:9795"/>
        <dbReference type="ChEBI" id="CHEBI:77644"/>
        <dbReference type="ChEBI" id="CHEBI:78597"/>
        <dbReference type="ChEBI" id="CHEBI:78599"/>
        <dbReference type="ChEBI" id="CHEBI:78608"/>
        <dbReference type="EC" id="2.3.2.2"/>
    </reaction>
</comment>
<name>A0A419R5T1_9SPHN</name>
<dbReference type="OrthoDB" id="9781342at2"/>
<evidence type="ECO:0000256" key="11">
    <source>
        <dbReference type="RuleBase" id="RU368036"/>
    </source>
</evidence>
<dbReference type="InterPro" id="IPR051792">
    <property type="entry name" value="GGT_bact"/>
</dbReference>
<evidence type="ECO:0000256" key="12">
    <source>
        <dbReference type="SAM" id="SignalP"/>
    </source>
</evidence>
<dbReference type="RefSeq" id="WP_120106637.1">
    <property type="nucleotide sequence ID" value="NZ_RAHJ01000004.1"/>
</dbReference>
<evidence type="ECO:0000256" key="10">
    <source>
        <dbReference type="PIRSR" id="PIRSR600101-2"/>
    </source>
</evidence>
<comment type="catalytic activity">
    <reaction evidence="1 11">
        <text>an S-substituted glutathione + H2O = an S-substituted L-cysteinylglycine + L-glutamate</text>
        <dbReference type="Rhea" id="RHEA:59468"/>
        <dbReference type="ChEBI" id="CHEBI:15377"/>
        <dbReference type="ChEBI" id="CHEBI:29985"/>
        <dbReference type="ChEBI" id="CHEBI:90779"/>
        <dbReference type="ChEBI" id="CHEBI:143103"/>
        <dbReference type="EC" id="3.4.19.13"/>
    </reaction>
</comment>
<reference evidence="13 14" key="1">
    <citation type="submission" date="2018-09" db="EMBL/GenBank/DDBJ databases">
        <title>Altererythrobacter sp.Ery1 and Ery12, the genome sequencing of novel strains in genus Alterythrobacter.</title>
        <authorList>
            <person name="Cheng H."/>
            <person name="Wu Y.-H."/>
            <person name="Fang C."/>
            <person name="Xu X.-W."/>
        </authorList>
    </citation>
    <scope>NUCLEOTIDE SEQUENCE [LARGE SCALE GENOMIC DNA]</scope>
    <source>
        <strain evidence="13 14">Ery12</strain>
    </source>
</reference>
<keyword evidence="11" id="KW-0317">Glutathione biosynthesis</keyword>
<keyword evidence="6 11" id="KW-0865">Zymogen</keyword>
<feature type="active site" description="Nucleophile" evidence="9">
    <location>
        <position position="416"/>
    </location>
</feature>
<feature type="chain" id="PRO_5019286875" description="Glutathione hydrolase proenzyme" evidence="12">
    <location>
        <begin position="30"/>
        <end position="600"/>
    </location>
</feature>
<keyword evidence="5 11" id="KW-0378">Hydrolase</keyword>
<protein>
    <recommendedName>
        <fullName evidence="11">Glutathione hydrolase proenzyme</fullName>
        <ecNumber evidence="11">2.3.2.2</ecNumber>
        <ecNumber evidence="11">3.4.19.13</ecNumber>
    </recommendedName>
    <component>
        <recommendedName>
            <fullName evidence="11">Glutathione hydrolase large chain</fullName>
        </recommendedName>
    </component>
    <component>
        <recommendedName>
            <fullName evidence="11">Glutathione hydrolase small chain</fullName>
        </recommendedName>
    </component>
</protein>
<comment type="catalytic activity">
    <reaction evidence="2 11">
        <text>glutathione + H2O = L-cysteinylglycine + L-glutamate</text>
        <dbReference type="Rhea" id="RHEA:28807"/>
        <dbReference type="ChEBI" id="CHEBI:15377"/>
        <dbReference type="ChEBI" id="CHEBI:29985"/>
        <dbReference type="ChEBI" id="CHEBI:57925"/>
        <dbReference type="ChEBI" id="CHEBI:61694"/>
        <dbReference type="EC" id="3.4.19.13"/>
    </reaction>
</comment>
<evidence type="ECO:0000256" key="4">
    <source>
        <dbReference type="ARBA" id="ARBA00022679"/>
    </source>
</evidence>
<evidence type="ECO:0000256" key="2">
    <source>
        <dbReference type="ARBA" id="ARBA00001089"/>
    </source>
</evidence>
<dbReference type="Gene3D" id="3.60.20.40">
    <property type="match status" value="1"/>
</dbReference>
<dbReference type="Proteomes" id="UP000284322">
    <property type="component" value="Unassembled WGS sequence"/>
</dbReference>
<comment type="similarity">
    <text evidence="3 11">Belongs to the gamma-glutamyltransferase family.</text>
</comment>
<evidence type="ECO:0000256" key="8">
    <source>
        <dbReference type="ARBA" id="ARBA00047417"/>
    </source>
</evidence>
<dbReference type="EC" id="3.4.19.13" evidence="11"/>
<evidence type="ECO:0000256" key="1">
    <source>
        <dbReference type="ARBA" id="ARBA00001049"/>
    </source>
</evidence>
<dbReference type="InterPro" id="IPR043137">
    <property type="entry name" value="GGT_ssub_C"/>
</dbReference>
<dbReference type="InterPro" id="IPR029055">
    <property type="entry name" value="Ntn_hydrolases_N"/>
</dbReference>
<evidence type="ECO:0000313" key="13">
    <source>
        <dbReference type="EMBL" id="RJX70903.1"/>
    </source>
</evidence>
<sequence length="600" mass="63035">MSGRTTLSLRGVTHAAAIALVLFGSPLAAKQPAPPVAQAPAAAPTQEQAYSRTGGDIVGYDSIHHPVIGHGGMVVSQNAYGTRAGAEILRRGGNAVDAAVTVALVEAVSLARAGNIGGGGFMLIHMAAADGKPASTTAIDYYGVAPRKVTPDLLLDANGKFDRDKGWSFKGVAVPGTVAGLWAAHERFGKLPWANLVQPAIDLATNGVILSDAEAEATAQQSEALARDPGARAAYLKPDGTPYKAGDLFRQPDLAKTLTAIRDHGRDGFYKGWVAKKLVAAMKANGGIIDQGDLDAYRADVSPPIWSSYRGHPVAYMPPTASGVSVAEAMNILEHYPVGEMGWGSVANLHLLSETMKIVTSDRRLVGGKPDWNTPSKGLASKEFAAQRAALIKPDSALDEKSLPEGNPYPFESKDTTHYSVADASGNAVSNTYTLSASYGAHVVAPGTGFLLNNSLGNLAWGARGKEYPATQVVPGKRVGSTITPIIVFDKDKPWLVTGTPGGGTIIATMVQLLSNVIDHRLNVAEAAQRPRINQSDADRPMEMESGYSPDIARLLEEKGHKVVPSRTMGSTQSIMIEGDRFLGAADTRRPDALAVGVTE</sequence>
<keyword evidence="14" id="KW-1185">Reference proteome</keyword>